<organism evidence="2 3">
    <name type="scientific">Sphingobacterium multivorum</name>
    <dbReference type="NCBI Taxonomy" id="28454"/>
    <lineage>
        <taxon>Bacteria</taxon>
        <taxon>Pseudomonadati</taxon>
        <taxon>Bacteroidota</taxon>
        <taxon>Sphingobacteriia</taxon>
        <taxon>Sphingobacteriales</taxon>
        <taxon>Sphingobacteriaceae</taxon>
        <taxon>Sphingobacterium</taxon>
    </lineage>
</organism>
<reference evidence="2 3" key="1">
    <citation type="submission" date="2018-06" db="EMBL/GenBank/DDBJ databases">
        <authorList>
            <consortium name="Pathogen Informatics"/>
            <person name="Doyle S."/>
        </authorList>
    </citation>
    <scope>NUCLEOTIDE SEQUENCE [LARGE SCALE GENOMIC DNA]</scope>
    <source>
        <strain evidence="2 3">NCTC11343</strain>
    </source>
</reference>
<evidence type="ECO:0000256" key="1">
    <source>
        <dbReference type="SAM" id="SignalP"/>
    </source>
</evidence>
<dbReference type="RefSeq" id="WP_256604670.1">
    <property type="nucleotide sequence ID" value="NZ_UAUU01000011.1"/>
</dbReference>
<keyword evidence="1" id="KW-0732">Signal</keyword>
<dbReference type="AlphaFoldDB" id="A0A2X2JLG1"/>
<protein>
    <submittedName>
        <fullName evidence="2">Uncharacterized protein</fullName>
    </submittedName>
</protein>
<proteinExistence type="predicted"/>
<dbReference type="Proteomes" id="UP000251241">
    <property type="component" value="Unassembled WGS sequence"/>
</dbReference>
<evidence type="ECO:0000313" key="3">
    <source>
        <dbReference type="Proteomes" id="UP000251241"/>
    </source>
</evidence>
<feature type="chain" id="PRO_5016138710" evidence="1">
    <location>
        <begin position="20"/>
        <end position="75"/>
    </location>
</feature>
<name>A0A2X2JLG1_SPHMU</name>
<evidence type="ECO:0000313" key="2">
    <source>
        <dbReference type="EMBL" id="SPZ94708.1"/>
    </source>
</evidence>
<dbReference type="EMBL" id="UAUU01000011">
    <property type="protein sequence ID" value="SPZ94708.1"/>
    <property type="molecule type" value="Genomic_DNA"/>
</dbReference>
<sequence>MLKRIFIPVLLFAGVHAMAQKAFEPYEQPIEGTNLTFKMLAIPGGSFKMELQAVGKRMKNLHTSEVDHFGWASMK</sequence>
<gene>
    <name evidence="2" type="ORF">NCTC11343_05516</name>
</gene>
<accession>A0A2X2JLG1</accession>
<feature type="signal peptide" evidence="1">
    <location>
        <begin position="1"/>
        <end position="19"/>
    </location>
</feature>